<name>A0A8J3GL05_9HYPH</name>
<proteinExistence type="predicted"/>
<gene>
    <name evidence="3" type="ORF">GCM10016234_30890</name>
</gene>
<keyword evidence="1 2" id="KW-0732">Signal</keyword>
<dbReference type="InterPro" id="IPR038404">
    <property type="entry name" value="TRAP_DctP_sf"/>
</dbReference>
<dbReference type="CDD" id="cd13602">
    <property type="entry name" value="PBP2_TRAP_BpDctp6_7"/>
    <property type="match status" value="1"/>
</dbReference>
<evidence type="ECO:0000256" key="1">
    <source>
        <dbReference type="ARBA" id="ARBA00022729"/>
    </source>
</evidence>
<reference evidence="3" key="1">
    <citation type="journal article" date="2014" name="Int. J. Syst. Evol. Microbiol.">
        <title>Complete genome sequence of Corynebacterium casei LMG S-19264T (=DSM 44701T), isolated from a smear-ripened cheese.</title>
        <authorList>
            <consortium name="US DOE Joint Genome Institute (JGI-PGF)"/>
            <person name="Walter F."/>
            <person name="Albersmeier A."/>
            <person name="Kalinowski J."/>
            <person name="Ruckert C."/>
        </authorList>
    </citation>
    <scope>NUCLEOTIDE SEQUENCE</scope>
    <source>
        <strain evidence="3">KCTC 42249</strain>
    </source>
</reference>
<feature type="chain" id="PRO_5035318946" evidence="2">
    <location>
        <begin position="25"/>
        <end position="326"/>
    </location>
</feature>
<dbReference type="RefSeq" id="WP_210312974.1">
    <property type="nucleotide sequence ID" value="NZ_BMZQ01000002.1"/>
</dbReference>
<feature type="signal peptide" evidence="2">
    <location>
        <begin position="1"/>
        <end position="24"/>
    </location>
</feature>
<dbReference type="PANTHER" id="PTHR33376:SF4">
    <property type="entry name" value="SIALIC ACID-BINDING PERIPLASMIC PROTEIN SIAP"/>
    <property type="match status" value="1"/>
</dbReference>
<sequence length="326" mass="35182">MHRLLSKLSFATAAFSLAVTAASAADQWVLPSAYPPSNYHVENLSQFAEEVNKASGGELTITVHPNASLFKAPDIKRAVQTGQAQAGEVLLSLHENENPLFGIDVVPFLATSLDQSKKLWTASRDKIGQALAKQGVTLLYSTPWPAQGIFVKKELASVEDLRGTKWRAYNAGTSRIAQLVGAQPVTVQSADLPQALATGTIDALMTSSATGVDSKIWESLDRYYDTQAWIPRNVVFVNTASFEALDPAVQEAVKTAAQAAETRGWELAAEKTKSYLDQMTQNGMKVEKPSPTLQEGLTKVGDRLLADWLSKAGDDGKAVVDAYRAM</sequence>
<dbReference type="Proteomes" id="UP000630142">
    <property type="component" value="Unassembled WGS sequence"/>
</dbReference>
<dbReference type="InterPro" id="IPR018389">
    <property type="entry name" value="DctP_fam"/>
</dbReference>
<keyword evidence="4" id="KW-1185">Reference proteome</keyword>
<dbReference type="Pfam" id="PF03480">
    <property type="entry name" value="DctP"/>
    <property type="match status" value="1"/>
</dbReference>
<dbReference type="PANTHER" id="PTHR33376">
    <property type="match status" value="1"/>
</dbReference>
<dbReference type="NCBIfam" id="NF037995">
    <property type="entry name" value="TRAP_S1"/>
    <property type="match status" value="1"/>
</dbReference>
<evidence type="ECO:0000313" key="3">
    <source>
        <dbReference type="EMBL" id="GHD19351.1"/>
    </source>
</evidence>
<reference evidence="3" key="2">
    <citation type="submission" date="2020-09" db="EMBL/GenBank/DDBJ databases">
        <authorList>
            <person name="Sun Q."/>
            <person name="Kim S."/>
        </authorList>
    </citation>
    <scope>NUCLEOTIDE SEQUENCE</scope>
    <source>
        <strain evidence="3">KCTC 42249</strain>
    </source>
</reference>
<dbReference type="EMBL" id="BMZQ01000002">
    <property type="protein sequence ID" value="GHD19351.1"/>
    <property type="molecule type" value="Genomic_DNA"/>
</dbReference>
<protein>
    <submittedName>
        <fullName evidence="3">C4-dicarboxylate ABC transporter substrate-binding protein</fullName>
    </submittedName>
</protein>
<dbReference type="Gene3D" id="3.40.190.170">
    <property type="entry name" value="Bacterial extracellular solute-binding protein, family 7"/>
    <property type="match status" value="1"/>
</dbReference>
<dbReference type="SUPFAM" id="SSF53850">
    <property type="entry name" value="Periplasmic binding protein-like II"/>
    <property type="match status" value="1"/>
</dbReference>
<evidence type="ECO:0000256" key="2">
    <source>
        <dbReference type="SAM" id="SignalP"/>
    </source>
</evidence>
<dbReference type="AlphaFoldDB" id="A0A8J3GL05"/>
<comment type="caution">
    <text evidence="3">The sequence shown here is derived from an EMBL/GenBank/DDBJ whole genome shotgun (WGS) entry which is preliminary data.</text>
</comment>
<organism evidence="3 4">
    <name type="scientific">Tianweitania populi</name>
    <dbReference type="NCBI Taxonomy" id="1607949"/>
    <lineage>
        <taxon>Bacteria</taxon>
        <taxon>Pseudomonadati</taxon>
        <taxon>Pseudomonadota</taxon>
        <taxon>Alphaproteobacteria</taxon>
        <taxon>Hyphomicrobiales</taxon>
        <taxon>Phyllobacteriaceae</taxon>
        <taxon>Tianweitania</taxon>
    </lineage>
</organism>
<accession>A0A8J3GL05</accession>
<dbReference type="GO" id="GO:0055085">
    <property type="term" value="P:transmembrane transport"/>
    <property type="evidence" value="ECO:0007669"/>
    <property type="project" value="InterPro"/>
</dbReference>
<evidence type="ECO:0000313" key="4">
    <source>
        <dbReference type="Proteomes" id="UP000630142"/>
    </source>
</evidence>